<keyword evidence="2" id="KW-0808">Transferase</keyword>
<keyword evidence="2" id="KW-0489">Methyltransferase</keyword>
<dbReference type="GO" id="GO:0032259">
    <property type="term" value="P:methylation"/>
    <property type="evidence" value="ECO:0007669"/>
    <property type="project" value="UniProtKB-KW"/>
</dbReference>
<evidence type="ECO:0000313" key="2">
    <source>
        <dbReference type="EMBL" id="AXK34137.1"/>
    </source>
</evidence>
<dbReference type="InterPro" id="IPR029063">
    <property type="entry name" value="SAM-dependent_MTases_sf"/>
</dbReference>
<dbReference type="CDD" id="cd02440">
    <property type="entry name" value="AdoMet_MTases"/>
    <property type="match status" value="1"/>
</dbReference>
<name>A0A345XR71_9ACTN</name>
<sequence length="234" mass="24614">MTEPDYVHATRTSYDTIAADYARHAAGELAAKPLDRGMLAGFADLVRTGGGGGGGGSSANGDGPLPVLEVGCGTGRVTAHLAGLGLPASGVDLSPEMIAVARQSEPGLRFDVGSMLSLDAPDGSLGGVVAWYSVIHIEEEQLPAVFAEFHRVLAPGGHVLLAFQVGDEPLRLTEAYGRPIALDFHRRRPEQIAALLDDAGLPVRARLLREADDEGDFTERTPQAFLLARKRPTA</sequence>
<evidence type="ECO:0000259" key="1">
    <source>
        <dbReference type="Pfam" id="PF13649"/>
    </source>
</evidence>
<dbReference type="SUPFAM" id="SSF53335">
    <property type="entry name" value="S-adenosyl-L-methionine-dependent methyltransferases"/>
    <property type="match status" value="1"/>
</dbReference>
<proteinExistence type="predicted"/>
<organism evidence="2 3">
    <name type="scientific">Streptomyces armeniacus</name>
    <dbReference type="NCBI Taxonomy" id="83291"/>
    <lineage>
        <taxon>Bacteria</taxon>
        <taxon>Bacillati</taxon>
        <taxon>Actinomycetota</taxon>
        <taxon>Actinomycetes</taxon>
        <taxon>Kitasatosporales</taxon>
        <taxon>Streptomycetaceae</taxon>
        <taxon>Streptomyces</taxon>
    </lineage>
</organism>
<reference evidence="2 3" key="1">
    <citation type="submission" date="2018-07" db="EMBL/GenBank/DDBJ databases">
        <title>Draft genome of the type strain Streptomyces armeniacus ATCC 15676.</title>
        <authorList>
            <person name="Labana P."/>
            <person name="Gosse J.T."/>
            <person name="Boddy C.N."/>
        </authorList>
    </citation>
    <scope>NUCLEOTIDE SEQUENCE [LARGE SCALE GENOMIC DNA]</scope>
    <source>
        <strain evidence="2 3">ATCC 15676</strain>
    </source>
</reference>
<dbReference type="GO" id="GO:0008168">
    <property type="term" value="F:methyltransferase activity"/>
    <property type="evidence" value="ECO:0007669"/>
    <property type="project" value="UniProtKB-KW"/>
</dbReference>
<dbReference type="KEGG" id="sarm:DVA86_17205"/>
<evidence type="ECO:0000313" key="3">
    <source>
        <dbReference type="Proteomes" id="UP000254425"/>
    </source>
</evidence>
<protein>
    <submittedName>
        <fullName evidence="2">Class I SAM-dependent methyltransferase</fullName>
    </submittedName>
</protein>
<dbReference type="EMBL" id="CP031320">
    <property type="protein sequence ID" value="AXK34137.1"/>
    <property type="molecule type" value="Genomic_DNA"/>
</dbReference>
<dbReference type="RefSeq" id="WP_208879408.1">
    <property type="nucleotide sequence ID" value="NZ_CP031320.1"/>
</dbReference>
<accession>A0A345XR71</accession>
<dbReference type="AlphaFoldDB" id="A0A345XR71"/>
<keyword evidence="3" id="KW-1185">Reference proteome</keyword>
<dbReference type="Pfam" id="PF13649">
    <property type="entry name" value="Methyltransf_25"/>
    <property type="match status" value="1"/>
</dbReference>
<dbReference type="PANTHER" id="PTHR42912">
    <property type="entry name" value="METHYLTRANSFERASE"/>
    <property type="match status" value="1"/>
</dbReference>
<dbReference type="Gene3D" id="3.40.50.150">
    <property type="entry name" value="Vaccinia Virus protein VP39"/>
    <property type="match status" value="1"/>
</dbReference>
<dbReference type="InterPro" id="IPR041698">
    <property type="entry name" value="Methyltransf_25"/>
</dbReference>
<feature type="domain" description="Methyltransferase" evidence="1">
    <location>
        <begin position="67"/>
        <end position="157"/>
    </location>
</feature>
<gene>
    <name evidence="2" type="ORF">DVA86_17205</name>
</gene>
<dbReference type="Proteomes" id="UP000254425">
    <property type="component" value="Chromosome"/>
</dbReference>
<dbReference type="InterPro" id="IPR050508">
    <property type="entry name" value="Methyltransf_Superfamily"/>
</dbReference>